<dbReference type="InterPro" id="IPR025673">
    <property type="entry name" value="PCYCGC"/>
</dbReference>
<reference evidence="3 4" key="2">
    <citation type="submission" date="2016-12" db="EMBL/GenBank/DDBJ databases">
        <title>Genome sequencing and description of Paenibacillus sp. nov. from high altitude lake in the Indian Trans- Himalayas.</title>
        <authorList>
            <person name="Kiran S."/>
            <person name="Swarnkar M.K."/>
            <person name="Rana A."/>
            <person name="Tewari R."/>
            <person name="Gulati A."/>
        </authorList>
    </citation>
    <scope>NUCLEOTIDE SEQUENCE [LARGE SCALE GENOMIC DNA]</scope>
    <source>
        <strain evidence="3 4">IHBB 9951</strain>
    </source>
</reference>
<keyword evidence="4" id="KW-1185">Reference proteome</keyword>
<evidence type="ECO:0000313" key="3">
    <source>
        <dbReference type="EMBL" id="OOC62718.1"/>
    </source>
</evidence>
<name>A0A1B2E567_9BACL</name>
<dbReference type="RefSeq" id="WP_077567491.1">
    <property type="nucleotide sequence ID" value="NZ_CP016809.1"/>
</dbReference>
<dbReference type="PROSITE" id="PS51257">
    <property type="entry name" value="PROKAR_LIPOPROTEIN"/>
    <property type="match status" value="1"/>
</dbReference>
<evidence type="ECO:0000313" key="4">
    <source>
        <dbReference type="Proteomes" id="UP000189059"/>
    </source>
</evidence>
<gene>
    <name evidence="3" type="ORF">BBD40_13140</name>
    <name evidence="2" type="ORF">BBD41_22495</name>
</gene>
<keyword evidence="1" id="KW-0732">Signal</keyword>
<dbReference type="EMBL" id="MRVI01000001">
    <property type="protein sequence ID" value="OOC62718.1"/>
    <property type="molecule type" value="Genomic_DNA"/>
</dbReference>
<evidence type="ECO:0000313" key="2">
    <source>
        <dbReference type="EMBL" id="ANY75116.1"/>
    </source>
</evidence>
<feature type="signal peptide" evidence="1">
    <location>
        <begin position="1"/>
        <end position="19"/>
    </location>
</feature>
<accession>A0A1B2E567</accession>
<proteinExistence type="predicted"/>
<dbReference type="KEGG" id="pib:BBD41_22495"/>
<sequence>MKRARAILFTFILSGMLLAACGGKESATAGHHHGAASERYETTASLSEMPKFLSSYTDNTQATYATVGELEDILKEIKCYCGCMDEETGYHDSLHRCFIAESKDGEVKWTDHGAQCGICLTELQDAKRLHDEGKSVDEIKQFIDNKYKGTES</sequence>
<organism evidence="2">
    <name type="scientific">Paenibacillus ihbetae</name>
    <dbReference type="NCBI Taxonomy" id="1870820"/>
    <lineage>
        <taxon>Bacteria</taxon>
        <taxon>Bacillati</taxon>
        <taxon>Bacillota</taxon>
        <taxon>Bacilli</taxon>
        <taxon>Bacillales</taxon>
        <taxon>Paenibacillaceae</taxon>
        <taxon>Paenibacillus</taxon>
    </lineage>
</organism>
<dbReference type="AlphaFoldDB" id="A0A1B2E567"/>
<feature type="chain" id="PRO_5039075676" description="Lipoprotein" evidence="1">
    <location>
        <begin position="20"/>
        <end position="152"/>
    </location>
</feature>
<dbReference type="Pfam" id="PF13798">
    <property type="entry name" value="PCYCGC"/>
    <property type="match status" value="1"/>
</dbReference>
<dbReference type="EMBL" id="CP016809">
    <property type="protein sequence ID" value="ANY75116.1"/>
    <property type="molecule type" value="Genomic_DNA"/>
</dbReference>
<evidence type="ECO:0008006" key="5">
    <source>
        <dbReference type="Google" id="ProtNLM"/>
    </source>
</evidence>
<reference evidence="2" key="1">
    <citation type="submission" date="2016-08" db="EMBL/GenBank/DDBJ databases">
        <title>Complete Genome Seqeunce of Paenibacillus sp. nov. IHBB 9852 from high altitute lake of Indian trans-Himalayas.</title>
        <authorList>
            <person name="Kiran S."/>
            <person name="Swarnkar M.K."/>
            <person name="Rana A."/>
            <person name="Tewari R."/>
            <person name="Gulati A."/>
        </authorList>
    </citation>
    <scope>NUCLEOTIDE SEQUENCE [LARGE SCALE GENOMIC DNA]</scope>
    <source>
        <strain evidence="2">IHBB 9852</strain>
    </source>
</reference>
<dbReference type="OrthoDB" id="2654667at2"/>
<evidence type="ECO:0000256" key="1">
    <source>
        <dbReference type="SAM" id="SignalP"/>
    </source>
</evidence>
<protein>
    <recommendedName>
        <fullName evidence="5">Lipoprotein</fullName>
    </recommendedName>
</protein>
<dbReference type="Proteomes" id="UP000189059">
    <property type="component" value="Unassembled WGS sequence"/>
</dbReference>